<name>A0A975IY59_9BACT</name>
<evidence type="ECO:0000313" key="6">
    <source>
        <dbReference type="Proteomes" id="UP000676169"/>
    </source>
</evidence>
<keyword evidence="4" id="KW-0963">Cytoplasm</keyword>
<dbReference type="GO" id="GO:0047429">
    <property type="term" value="F:nucleoside triphosphate diphosphatase activity"/>
    <property type="evidence" value="ECO:0007669"/>
    <property type="project" value="UniProtKB-EC"/>
</dbReference>
<feature type="site" description="Important for substrate specificity" evidence="4">
    <location>
        <position position="69"/>
    </location>
</feature>
<feature type="site" description="Important for substrate specificity" evidence="4">
    <location>
        <position position="11"/>
    </location>
</feature>
<dbReference type="GO" id="GO:0009117">
    <property type="term" value="P:nucleotide metabolic process"/>
    <property type="evidence" value="ECO:0007669"/>
    <property type="project" value="UniProtKB-KW"/>
</dbReference>
<dbReference type="GO" id="GO:0005737">
    <property type="term" value="C:cytoplasm"/>
    <property type="evidence" value="ECO:0007669"/>
    <property type="project" value="UniProtKB-SubCell"/>
</dbReference>
<dbReference type="PANTHER" id="PTHR43213:SF5">
    <property type="entry name" value="BIFUNCTIONAL DTTP_UTP PYROPHOSPHATASE_METHYLTRANSFERASE PROTEIN-RELATED"/>
    <property type="match status" value="1"/>
</dbReference>
<evidence type="ECO:0000256" key="3">
    <source>
        <dbReference type="ARBA" id="ARBA00023080"/>
    </source>
</evidence>
<feature type="active site" description="Proton acceptor" evidence="4">
    <location>
        <position position="68"/>
    </location>
</feature>
<dbReference type="NCBIfam" id="TIGR00172">
    <property type="entry name" value="maf"/>
    <property type="match status" value="1"/>
</dbReference>
<dbReference type="SUPFAM" id="SSF52972">
    <property type="entry name" value="ITPase-like"/>
    <property type="match status" value="1"/>
</dbReference>
<gene>
    <name evidence="5" type="primary">maf</name>
    <name evidence="5" type="ORF">KBB96_11730</name>
</gene>
<accession>A0A975IY59</accession>
<comment type="catalytic activity">
    <reaction evidence="4">
        <text>dTTP + H2O = dTMP + diphosphate + H(+)</text>
        <dbReference type="Rhea" id="RHEA:28534"/>
        <dbReference type="ChEBI" id="CHEBI:15377"/>
        <dbReference type="ChEBI" id="CHEBI:15378"/>
        <dbReference type="ChEBI" id="CHEBI:33019"/>
        <dbReference type="ChEBI" id="CHEBI:37568"/>
        <dbReference type="ChEBI" id="CHEBI:63528"/>
        <dbReference type="EC" id="3.6.1.9"/>
    </reaction>
</comment>
<evidence type="ECO:0000256" key="2">
    <source>
        <dbReference type="ARBA" id="ARBA00022801"/>
    </source>
</evidence>
<dbReference type="RefSeq" id="WP_211629632.1">
    <property type="nucleotide sequence ID" value="NZ_CP073100.1"/>
</dbReference>
<keyword evidence="6" id="KW-1185">Reference proteome</keyword>
<keyword evidence="2 4" id="KW-0378">Hydrolase</keyword>
<dbReference type="EC" id="3.6.1.9" evidence="4"/>
<feature type="site" description="Important for substrate specificity" evidence="4">
    <location>
        <position position="152"/>
    </location>
</feature>
<evidence type="ECO:0000256" key="1">
    <source>
        <dbReference type="ARBA" id="ARBA00001968"/>
    </source>
</evidence>
<dbReference type="InterPro" id="IPR003697">
    <property type="entry name" value="Maf-like"/>
</dbReference>
<comment type="function">
    <text evidence="4">Nucleoside triphosphate pyrophosphatase that hydrolyzes dTTP and UTP. May have a dual role in cell division arrest and in preventing the incorporation of modified nucleotides into cellular nucleic acids.</text>
</comment>
<comment type="catalytic activity">
    <reaction evidence="4">
        <text>UTP + H2O = UMP + diphosphate + H(+)</text>
        <dbReference type="Rhea" id="RHEA:29395"/>
        <dbReference type="ChEBI" id="CHEBI:15377"/>
        <dbReference type="ChEBI" id="CHEBI:15378"/>
        <dbReference type="ChEBI" id="CHEBI:33019"/>
        <dbReference type="ChEBI" id="CHEBI:46398"/>
        <dbReference type="ChEBI" id="CHEBI:57865"/>
        <dbReference type="EC" id="3.6.1.9"/>
    </reaction>
</comment>
<comment type="similarity">
    <text evidence="4">Belongs to the Maf family. YhdE subfamily.</text>
</comment>
<dbReference type="InterPro" id="IPR029001">
    <property type="entry name" value="ITPase-like_fam"/>
</dbReference>
<dbReference type="CDD" id="cd00555">
    <property type="entry name" value="Maf"/>
    <property type="match status" value="1"/>
</dbReference>
<dbReference type="HAMAP" id="MF_00528">
    <property type="entry name" value="Maf"/>
    <property type="match status" value="1"/>
</dbReference>
<evidence type="ECO:0000313" key="5">
    <source>
        <dbReference type="EMBL" id="QUE49543.1"/>
    </source>
</evidence>
<dbReference type="AlphaFoldDB" id="A0A975IY59"/>
<comment type="subcellular location">
    <subcellularLocation>
        <location evidence="4">Cytoplasm</location>
    </subcellularLocation>
</comment>
<dbReference type="PANTHER" id="PTHR43213">
    <property type="entry name" value="BIFUNCTIONAL DTTP/UTP PYROPHOSPHATASE/METHYLTRANSFERASE PROTEIN-RELATED"/>
    <property type="match status" value="1"/>
</dbReference>
<dbReference type="PIRSF" id="PIRSF006305">
    <property type="entry name" value="Maf"/>
    <property type="match status" value="1"/>
</dbReference>
<dbReference type="Pfam" id="PF02545">
    <property type="entry name" value="Maf"/>
    <property type="match status" value="1"/>
</dbReference>
<evidence type="ECO:0000256" key="4">
    <source>
        <dbReference type="HAMAP-Rule" id="MF_00528"/>
    </source>
</evidence>
<keyword evidence="3 4" id="KW-0546">Nucleotide metabolism</keyword>
<sequence length="185" mass="19825">MKLILASASPRRRELLAAAGLSFGVVASPAEEIHDPAMPLDQLCEENAALKAEAVAVDHPDATVIGADTLVYIDCEPMGKPRSPEEARAMLRKLSGRSHTVCTGVCIIRPGGVRETFHALTEVEFRELDDAAIEGYLALVHTLDKAGGYGIQEHGDRIVSGIRGSYSNVVGLPVDEVVERLLGER</sequence>
<protein>
    <recommendedName>
        <fullName evidence="4">dTTP/UTP pyrophosphatase</fullName>
        <shortName evidence="4">dTTPase/UTPase</shortName>
        <ecNumber evidence="4">3.6.1.9</ecNumber>
    </recommendedName>
    <alternativeName>
        <fullName evidence="4">Nucleoside triphosphate pyrophosphatase</fullName>
    </alternativeName>
    <alternativeName>
        <fullName evidence="4">Nucleotide pyrophosphatase</fullName>
        <shortName evidence="4">Nucleotide PPase</shortName>
    </alternativeName>
</protein>
<dbReference type="EMBL" id="CP073100">
    <property type="protein sequence ID" value="QUE49543.1"/>
    <property type="molecule type" value="Genomic_DNA"/>
</dbReference>
<dbReference type="Proteomes" id="UP000676169">
    <property type="component" value="Chromosome"/>
</dbReference>
<comment type="cofactor">
    <cofactor evidence="1 4">
        <name>a divalent metal cation</name>
        <dbReference type="ChEBI" id="CHEBI:60240"/>
    </cofactor>
</comment>
<reference evidence="5" key="1">
    <citation type="submission" date="2021-04" db="EMBL/GenBank/DDBJ databases">
        <title>Luteolibacter sp. 32A isolated from the skin of an Anderson's salamander (Ambystoma andersonii).</title>
        <authorList>
            <person name="Spergser J."/>
            <person name="Busse H.-J."/>
        </authorList>
    </citation>
    <scope>NUCLEOTIDE SEQUENCE</scope>
    <source>
        <strain evidence="5">32A</strain>
    </source>
</reference>
<proteinExistence type="inferred from homology"/>
<comment type="caution">
    <text evidence="4">Lacks conserved residue(s) required for the propagation of feature annotation.</text>
</comment>
<organism evidence="5 6">
    <name type="scientific">Luteolibacter ambystomatis</name>
    <dbReference type="NCBI Taxonomy" id="2824561"/>
    <lineage>
        <taxon>Bacteria</taxon>
        <taxon>Pseudomonadati</taxon>
        <taxon>Verrucomicrobiota</taxon>
        <taxon>Verrucomicrobiia</taxon>
        <taxon>Verrucomicrobiales</taxon>
        <taxon>Verrucomicrobiaceae</taxon>
        <taxon>Luteolibacter</taxon>
    </lineage>
</organism>
<dbReference type="KEGG" id="lamb:KBB96_11730"/>
<dbReference type="Gene3D" id="3.90.950.10">
    <property type="match status" value="1"/>
</dbReference>